<accession>A0ABR0LT51</accession>
<proteinExistence type="predicted"/>
<keyword evidence="3" id="KW-1185">Reference proteome</keyword>
<organism evidence="2 3">
    <name type="scientific">Cryomyces antarcticus</name>
    <dbReference type="NCBI Taxonomy" id="329879"/>
    <lineage>
        <taxon>Eukaryota</taxon>
        <taxon>Fungi</taxon>
        <taxon>Dikarya</taxon>
        <taxon>Ascomycota</taxon>
        <taxon>Pezizomycotina</taxon>
        <taxon>Dothideomycetes</taxon>
        <taxon>Dothideomycetes incertae sedis</taxon>
        <taxon>Cryomyces</taxon>
    </lineage>
</organism>
<name>A0ABR0LT51_9PEZI</name>
<evidence type="ECO:0000313" key="2">
    <source>
        <dbReference type="EMBL" id="KAK5240796.1"/>
    </source>
</evidence>
<evidence type="ECO:0000313" key="3">
    <source>
        <dbReference type="Proteomes" id="UP001357485"/>
    </source>
</evidence>
<evidence type="ECO:0000256" key="1">
    <source>
        <dbReference type="SAM" id="MobiDB-lite"/>
    </source>
</evidence>
<sequence>MAAADVQAPPAEPAPALPDYLASPDAVLRDNDVKWRYGRAPDYSKTRAVFAE</sequence>
<reference evidence="2 3" key="1">
    <citation type="submission" date="2023-08" db="EMBL/GenBank/DDBJ databases">
        <title>Black Yeasts Isolated from many extreme environments.</title>
        <authorList>
            <person name="Coleine C."/>
            <person name="Stajich J.E."/>
            <person name="Selbmann L."/>
        </authorList>
    </citation>
    <scope>NUCLEOTIDE SEQUENCE [LARGE SCALE GENOMIC DNA]</scope>
    <source>
        <strain evidence="2 3">CCFEE 536</strain>
    </source>
</reference>
<protein>
    <submittedName>
        <fullName evidence="2">Uncharacterized protein</fullName>
    </submittedName>
</protein>
<feature type="region of interest" description="Disordered" evidence="1">
    <location>
        <begin position="1"/>
        <end position="20"/>
    </location>
</feature>
<dbReference type="EMBL" id="JAVRRA010011024">
    <property type="protein sequence ID" value="KAK5240796.1"/>
    <property type="molecule type" value="Genomic_DNA"/>
</dbReference>
<dbReference type="Proteomes" id="UP001357485">
    <property type="component" value="Unassembled WGS sequence"/>
</dbReference>
<comment type="caution">
    <text evidence="2">The sequence shown here is derived from an EMBL/GenBank/DDBJ whole genome shotgun (WGS) entry which is preliminary data.</text>
</comment>
<gene>
    <name evidence="2" type="ORF">LTR16_010154</name>
</gene>
<feature type="non-terminal residue" evidence="2">
    <location>
        <position position="52"/>
    </location>
</feature>